<dbReference type="CDD" id="cd04301">
    <property type="entry name" value="NAT_SF"/>
    <property type="match status" value="1"/>
</dbReference>
<feature type="non-terminal residue" evidence="2">
    <location>
        <position position="76"/>
    </location>
</feature>
<dbReference type="EMBL" id="LAZR01068904">
    <property type="protein sequence ID" value="KKK48762.1"/>
    <property type="molecule type" value="Genomic_DNA"/>
</dbReference>
<protein>
    <recommendedName>
        <fullName evidence="1">N-acetyltransferase domain-containing protein</fullName>
    </recommendedName>
</protein>
<dbReference type="AlphaFoldDB" id="A0A0F8VWQ5"/>
<gene>
    <name evidence="2" type="ORF">LCGC14_3141850</name>
</gene>
<dbReference type="PROSITE" id="PS51186">
    <property type="entry name" value="GNAT"/>
    <property type="match status" value="1"/>
</dbReference>
<evidence type="ECO:0000313" key="2">
    <source>
        <dbReference type="EMBL" id="KKK48762.1"/>
    </source>
</evidence>
<reference evidence="2" key="1">
    <citation type="journal article" date="2015" name="Nature">
        <title>Complex archaea that bridge the gap between prokaryotes and eukaryotes.</title>
        <authorList>
            <person name="Spang A."/>
            <person name="Saw J.H."/>
            <person name="Jorgensen S.L."/>
            <person name="Zaremba-Niedzwiedzka K."/>
            <person name="Martijn J."/>
            <person name="Lind A.E."/>
            <person name="van Eijk R."/>
            <person name="Schleper C."/>
            <person name="Guy L."/>
            <person name="Ettema T.J."/>
        </authorList>
    </citation>
    <scope>NUCLEOTIDE SEQUENCE</scope>
</reference>
<dbReference type="Pfam" id="PF00583">
    <property type="entry name" value="Acetyltransf_1"/>
    <property type="match status" value="1"/>
</dbReference>
<comment type="caution">
    <text evidence="2">The sequence shown here is derived from an EMBL/GenBank/DDBJ whole genome shotgun (WGS) entry which is preliminary data.</text>
</comment>
<dbReference type="Gene3D" id="3.40.630.30">
    <property type="match status" value="1"/>
</dbReference>
<dbReference type="SUPFAM" id="SSF55729">
    <property type="entry name" value="Acyl-CoA N-acyltransferases (Nat)"/>
    <property type="match status" value="1"/>
</dbReference>
<organism evidence="2">
    <name type="scientific">marine sediment metagenome</name>
    <dbReference type="NCBI Taxonomy" id="412755"/>
    <lineage>
        <taxon>unclassified sequences</taxon>
        <taxon>metagenomes</taxon>
        <taxon>ecological metagenomes</taxon>
    </lineage>
</organism>
<sequence>MWVAWRDGVPIAKVGSYYGDGSVAIYGVVTKPEARGKGLASVLMVETMKAARQAGKKLVVLHSAPLAENLYKRLGF</sequence>
<dbReference type="InterPro" id="IPR000182">
    <property type="entry name" value="GNAT_dom"/>
</dbReference>
<dbReference type="InterPro" id="IPR016181">
    <property type="entry name" value="Acyl_CoA_acyltransferase"/>
</dbReference>
<proteinExistence type="predicted"/>
<dbReference type="GO" id="GO:0016747">
    <property type="term" value="F:acyltransferase activity, transferring groups other than amino-acyl groups"/>
    <property type="evidence" value="ECO:0007669"/>
    <property type="project" value="InterPro"/>
</dbReference>
<accession>A0A0F8VWQ5</accession>
<evidence type="ECO:0000259" key="1">
    <source>
        <dbReference type="PROSITE" id="PS51186"/>
    </source>
</evidence>
<name>A0A0F8VWQ5_9ZZZZ</name>
<feature type="domain" description="N-acetyltransferase" evidence="1">
    <location>
        <begin position="1"/>
        <end position="76"/>
    </location>
</feature>